<keyword evidence="3 6" id="KW-0812">Transmembrane</keyword>
<feature type="transmembrane region" description="Helical" evidence="6">
    <location>
        <begin position="223"/>
        <end position="253"/>
    </location>
</feature>
<dbReference type="UniPathway" id="UPA00995"/>
<dbReference type="RefSeq" id="WP_011131815.1">
    <property type="nucleotide sequence ID" value="NC_005072.1"/>
</dbReference>
<dbReference type="HAMAP" id="MF_01938">
    <property type="entry name" value="MenA_2"/>
    <property type="match status" value="1"/>
</dbReference>
<evidence type="ECO:0000256" key="3">
    <source>
        <dbReference type="ARBA" id="ARBA00022692"/>
    </source>
</evidence>
<dbReference type="GO" id="GO:0009234">
    <property type="term" value="P:menaquinone biosynthetic process"/>
    <property type="evidence" value="ECO:0007669"/>
    <property type="project" value="TreeGrafter"/>
</dbReference>
<keyword evidence="4 6" id="KW-1133">Transmembrane helix</keyword>
<organism evidence="7 8">
    <name type="scientific">Prochlorococcus marinus subsp. pastoris (strain CCMP1986 / NIES-2087 / MED4)</name>
    <dbReference type="NCBI Taxonomy" id="59919"/>
    <lineage>
        <taxon>Bacteria</taxon>
        <taxon>Bacillati</taxon>
        <taxon>Cyanobacteriota</taxon>
        <taxon>Cyanophyceae</taxon>
        <taxon>Synechococcales</taxon>
        <taxon>Prochlorococcaceae</taxon>
        <taxon>Prochlorococcus</taxon>
    </lineage>
</organism>
<feature type="transmembrane region" description="Helical" evidence="6">
    <location>
        <begin position="147"/>
        <end position="165"/>
    </location>
</feature>
<dbReference type="GO" id="GO:0004659">
    <property type="term" value="F:prenyltransferase activity"/>
    <property type="evidence" value="ECO:0007669"/>
    <property type="project" value="UniProtKB-UniRule"/>
</dbReference>
<dbReference type="InterPro" id="IPR000537">
    <property type="entry name" value="UbiA_prenyltransferase"/>
</dbReference>
<evidence type="ECO:0000256" key="5">
    <source>
        <dbReference type="ARBA" id="ARBA00023136"/>
    </source>
</evidence>
<comment type="pathway">
    <text evidence="6">Cofactor biosynthesis; phylloquinone biosynthesis.</text>
</comment>
<feature type="transmembrane region" description="Helical" evidence="6">
    <location>
        <begin position="12"/>
        <end position="33"/>
    </location>
</feature>
<keyword evidence="6" id="KW-1003">Cell membrane</keyword>
<name>Q7V3A6_PROMP</name>
<dbReference type="InterPro" id="IPR026046">
    <property type="entry name" value="UBIAD1"/>
</dbReference>
<dbReference type="AlphaFoldDB" id="Q7V3A6"/>
<accession>Q7V3A6</accession>
<comment type="function">
    <text evidence="6">Involved in the synthesis of phylloquinone (vitamin K1). Catalyzes the transfer of a prenyl chain to 2-carboxy-1,4-naphthoquinone.</text>
</comment>
<feature type="transmembrane region" description="Helical" evidence="6">
    <location>
        <begin position="39"/>
        <end position="57"/>
    </location>
</feature>
<evidence type="ECO:0000256" key="6">
    <source>
        <dbReference type="HAMAP-Rule" id="MF_01938"/>
    </source>
</evidence>
<feature type="transmembrane region" description="Helical" evidence="6">
    <location>
        <begin position="285"/>
        <end position="304"/>
    </location>
</feature>
<protein>
    <recommendedName>
        <fullName evidence="6">2-carboxy-1,4-naphthoquinone phytyltransferase</fullName>
        <ecNumber evidence="6">2.5.1.130</ecNumber>
    </recommendedName>
    <alternativeName>
        <fullName evidence="6">1,4-dihydroxy-2-naphthoate phytyltransferase</fullName>
        <shortName evidence="6">DHNA phytyltransferase</shortName>
    </alternativeName>
</protein>
<dbReference type="eggNOG" id="COG1575">
    <property type="taxonomic scope" value="Bacteria"/>
</dbReference>
<dbReference type="Proteomes" id="UP000001026">
    <property type="component" value="Chromosome"/>
</dbReference>
<comment type="similarity">
    <text evidence="6">Belongs to the MenA family. Type 2 subfamily.</text>
</comment>
<reference evidence="7 8" key="1">
    <citation type="journal article" date="2003" name="Nature">
        <title>Genome divergence in two Prochlorococcus ecotypes reflects oceanic niche differentiation.</title>
        <authorList>
            <person name="Rocap G."/>
            <person name="Larimer F.W."/>
            <person name="Lamerdin J.E."/>
            <person name="Malfatti S."/>
            <person name="Chain P."/>
            <person name="Ahlgren N.A."/>
            <person name="Arellano A."/>
            <person name="Coleman M."/>
            <person name="Hauser L."/>
            <person name="Hess W.R."/>
            <person name="Johnson Z.I."/>
            <person name="Land M.L."/>
            <person name="Lindell D."/>
            <person name="Post A.F."/>
            <person name="Regala W."/>
            <person name="Shah M."/>
            <person name="Shaw S.L."/>
            <person name="Steglich C."/>
            <person name="Sullivan M.B."/>
            <person name="Ting C.S."/>
            <person name="Tolonen A."/>
            <person name="Webb E.A."/>
            <person name="Zinser E.R."/>
            <person name="Chisholm S.W."/>
        </authorList>
    </citation>
    <scope>NUCLEOTIDE SEQUENCE [LARGE SCALE GENOMIC DNA]</scope>
    <source>
        <strain evidence="8">CCMP1986 / NIES-2087 / MED4</strain>
    </source>
</reference>
<dbReference type="Pfam" id="PF01040">
    <property type="entry name" value="UbiA"/>
    <property type="match status" value="1"/>
</dbReference>
<comment type="catalytic activity">
    <reaction evidence="6">
        <text>2-carboxy-1,4-naphthoquinone + phytyl diphosphate + H(+) = demethylphylloquinone + CO2 + diphosphate</text>
        <dbReference type="Rhea" id="RHEA:47740"/>
        <dbReference type="ChEBI" id="CHEBI:15378"/>
        <dbReference type="ChEBI" id="CHEBI:16526"/>
        <dbReference type="ChEBI" id="CHEBI:31087"/>
        <dbReference type="ChEBI" id="CHEBI:33019"/>
        <dbReference type="ChEBI" id="CHEBI:75434"/>
        <dbReference type="ChEBI" id="CHEBI:87842"/>
        <dbReference type="EC" id="2.5.1.130"/>
    </reaction>
</comment>
<evidence type="ECO:0000256" key="2">
    <source>
        <dbReference type="ARBA" id="ARBA00022679"/>
    </source>
</evidence>
<dbReference type="OrthoDB" id="506376at2"/>
<evidence type="ECO:0000256" key="4">
    <source>
        <dbReference type="ARBA" id="ARBA00022989"/>
    </source>
</evidence>
<feature type="transmembrane region" description="Helical" evidence="6">
    <location>
        <begin position="177"/>
        <end position="198"/>
    </location>
</feature>
<evidence type="ECO:0000256" key="1">
    <source>
        <dbReference type="ARBA" id="ARBA00004141"/>
    </source>
</evidence>
<dbReference type="EC" id="2.5.1.130" evidence="6"/>
<evidence type="ECO:0000313" key="8">
    <source>
        <dbReference type="Proteomes" id="UP000001026"/>
    </source>
</evidence>
<dbReference type="InterPro" id="IPR011937">
    <property type="entry name" value="DHNA_phytyltransferase_MenA"/>
</dbReference>
<proteinExistence type="inferred from homology"/>
<comment type="subcellular location">
    <subcellularLocation>
        <location evidence="6">Cell inner membrane</location>
        <topology evidence="6">Multi-pass membrane protein</topology>
    </subcellularLocation>
    <subcellularLocation>
        <location evidence="1">Membrane</location>
        <topology evidence="1">Multi-pass membrane protein</topology>
    </subcellularLocation>
</comment>
<dbReference type="GO" id="GO:0005886">
    <property type="term" value="C:plasma membrane"/>
    <property type="evidence" value="ECO:0007669"/>
    <property type="project" value="UniProtKB-SubCell"/>
</dbReference>
<keyword evidence="2 6" id="KW-0808">Transferase</keyword>
<keyword evidence="6" id="KW-0997">Cell inner membrane</keyword>
<dbReference type="NCBIfam" id="TIGR02235">
    <property type="entry name" value="menA_cyano-plnt"/>
    <property type="match status" value="1"/>
</dbReference>
<dbReference type="PIRSF" id="PIRSF005355">
    <property type="entry name" value="UBIAD1"/>
    <property type="match status" value="1"/>
</dbReference>
<feature type="transmembrane region" description="Helical" evidence="6">
    <location>
        <begin position="94"/>
        <end position="127"/>
    </location>
</feature>
<keyword evidence="5 6" id="KW-0472">Membrane</keyword>
<dbReference type="STRING" id="59919.PMM0176"/>
<dbReference type="HOGENOM" id="CLU_043611_2_0_3"/>
<sequence length="305" mass="34092">MNERNKSLWKQAIKWPLYSVAILPVFISGAYTLNSFKNVKIYNLIAFTIAAILILIWENLTNDLFDSETGIDEFKFHSIVNLVRSKTIVSITAYTSLLIGLVVIAIISISTSINVMLLVGACCFLGYLYQGPPFRLGYQGLGEPLCWLAFGPFAYAAALIALNPSDIYMISIPWKESLLLGSGSSLATTLVLFCSHFHQIKEDKEHGKNSPLVLLGAKKGAKIIPWIVFIIYVFQLFLIINGFIPILCVLFLISFPQSLKLINLLKYSYNKPEAIKNCKFIAIKFQTLNGIGLIAGFIINYLIYK</sequence>
<evidence type="ECO:0000313" key="7">
    <source>
        <dbReference type="EMBL" id="CAE18635.1"/>
    </source>
</evidence>
<dbReference type="CDD" id="cd13962">
    <property type="entry name" value="PT_UbiA_UBIAD1"/>
    <property type="match status" value="1"/>
</dbReference>
<dbReference type="PANTHER" id="PTHR13929">
    <property type="entry name" value="1,4-DIHYDROXY-2-NAPHTHOATE OCTAPRENYLTRANSFERASE"/>
    <property type="match status" value="1"/>
</dbReference>
<dbReference type="KEGG" id="pmm:PMM0176"/>
<gene>
    <name evidence="6 7" type="primary">menA</name>
    <name evidence="7" type="ordered locus">PMM0176</name>
</gene>
<dbReference type="PANTHER" id="PTHR13929:SF0">
    <property type="entry name" value="UBIA PRENYLTRANSFERASE DOMAIN-CONTAINING PROTEIN 1"/>
    <property type="match status" value="1"/>
</dbReference>
<dbReference type="GO" id="GO:0042372">
    <property type="term" value="P:phylloquinone biosynthetic process"/>
    <property type="evidence" value="ECO:0007669"/>
    <property type="project" value="UniProtKB-UniRule"/>
</dbReference>
<dbReference type="EMBL" id="BX548174">
    <property type="protein sequence ID" value="CAE18635.1"/>
    <property type="molecule type" value="Genomic_DNA"/>
</dbReference>